<dbReference type="PROSITE" id="PS00189">
    <property type="entry name" value="LIPOYL"/>
    <property type="match status" value="1"/>
</dbReference>
<dbReference type="InterPro" id="IPR011053">
    <property type="entry name" value="Single_hybrid_motif"/>
</dbReference>
<reference evidence="6 7" key="1">
    <citation type="journal article" date="2013" name="Appl. Environ. Microbiol.">
        <title>Variation of the Virus-Related Elements within Syntenic Genomes of the Hyperthermophilic Archaeon Aeropyrum.</title>
        <authorList>
            <person name="Daifuku T."/>
            <person name="Yoshida T."/>
            <person name="Kitamura T."/>
            <person name="Kawaichi S."/>
            <person name="Inoue T."/>
            <person name="Nomura K."/>
            <person name="Yoshida Y."/>
            <person name="Kuno S."/>
            <person name="Sako Y."/>
        </authorList>
    </citation>
    <scope>NUCLEOTIDE SEQUENCE [LARGE SCALE GENOMIC DNA]</scope>
    <source>
        <strain evidence="6 7">SY1</strain>
    </source>
</reference>
<evidence type="ECO:0000259" key="5">
    <source>
        <dbReference type="PROSITE" id="PS50968"/>
    </source>
</evidence>
<organism evidence="6 7">
    <name type="scientific">Aeropyrum camini SY1 = JCM 12091</name>
    <dbReference type="NCBI Taxonomy" id="1198449"/>
    <lineage>
        <taxon>Archaea</taxon>
        <taxon>Thermoproteota</taxon>
        <taxon>Thermoprotei</taxon>
        <taxon>Desulfurococcales</taxon>
        <taxon>Desulfurococcaceae</taxon>
        <taxon>Aeropyrum</taxon>
    </lineage>
</organism>
<keyword evidence="2 3" id="KW-0450">Lipoyl</keyword>
<dbReference type="PANTHER" id="PTHR11715:SF3">
    <property type="entry name" value="GLYCINE CLEAVAGE SYSTEM H PROTEIN-RELATED"/>
    <property type="match status" value="1"/>
</dbReference>
<dbReference type="HAMAP" id="MF_00272">
    <property type="entry name" value="GcvH"/>
    <property type="match status" value="1"/>
</dbReference>
<dbReference type="PATRIC" id="fig|1198449.6.peg.628"/>
<proteinExistence type="inferred from homology"/>
<dbReference type="RefSeq" id="WP_022541366.1">
    <property type="nucleotide sequence ID" value="NC_022521.1"/>
</dbReference>
<dbReference type="KEGG" id="acj:ACAM_0623"/>
<dbReference type="InterPro" id="IPR000089">
    <property type="entry name" value="Biotin_lipoyl"/>
</dbReference>
<sequence>MAGDVMEVEVAGVKFVLRKDLRYTESDEWARLEDGIATVGITDFAQKELKDVVGVELPEKGRKVRKGEAVATVESIKATADIYAPLSGEIVDVNEKLLDQPELINDDPYGEGWIFKIKVEDPREFETLLTAEQYVESVRKRKEE</sequence>
<dbReference type="NCBIfam" id="NF002270">
    <property type="entry name" value="PRK01202.1"/>
    <property type="match status" value="1"/>
</dbReference>
<dbReference type="GO" id="GO:0019464">
    <property type="term" value="P:glycine decarboxylation via glycine cleavage system"/>
    <property type="evidence" value="ECO:0007669"/>
    <property type="project" value="UniProtKB-UniRule"/>
</dbReference>
<comment type="cofactor">
    <cofactor evidence="3">
        <name>(R)-lipoate</name>
        <dbReference type="ChEBI" id="CHEBI:83088"/>
    </cofactor>
    <text evidence="3">Binds 1 lipoyl cofactor covalently.</text>
</comment>
<dbReference type="eggNOG" id="arCOG01303">
    <property type="taxonomic scope" value="Archaea"/>
</dbReference>
<evidence type="ECO:0000313" key="6">
    <source>
        <dbReference type="EMBL" id="BAN90092.1"/>
    </source>
</evidence>
<gene>
    <name evidence="3 6" type="primary">gcvH</name>
    <name evidence="6" type="ORF">ACAM_0623</name>
</gene>
<dbReference type="InterPro" id="IPR017453">
    <property type="entry name" value="GCV_H_sub"/>
</dbReference>
<dbReference type="Proteomes" id="UP000016887">
    <property type="component" value="Chromosome"/>
</dbReference>
<dbReference type="EMBL" id="AP012489">
    <property type="protein sequence ID" value="BAN90092.1"/>
    <property type="molecule type" value="Genomic_DNA"/>
</dbReference>
<feature type="domain" description="Lipoyl-binding" evidence="5">
    <location>
        <begin position="36"/>
        <end position="118"/>
    </location>
</feature>
<dbReference type="GO" id="GO:0005737">
    <property type="term" value="C:cytoplasm"/>
    <property type="evidence" value="ECO:0007669"/>
    <property type="project" value="TreeGrafter"/>
</dbReference>
<dbReference type="Pfam" id="PF01597">
    <property type="entry name" value="GCV_H"/>
    <property type="match status" value="1"/>
</dbReference>
<dbReference type="AlphaFoldDB" id="U3T993"/>
<comment type="function">
    <text evidence="3">The glycine cleavage system catalyzes the degradation of glycine. The H protein shuttles the methylamine group of glycine from the P protein to the T protein.</text>
</comment>
<dbReference type="SUPFAM" id="SSF51230">
    <property type="entry name" value="Single hybrid motif"/>
    <property type="match status" value="1"/>
</dbReference>
<dbReference type="STRING" id="1198449.ACAM_0623"/>
<dbReference type="GeneID" id="17111213"/>
<comment type="subunit">
    <text evidence="3">The glycine cleavage system is composed of four proteins: P, T, L and H.</text>
</comment>
<evidence type="ECO:0000313" key="7">
    <source>
        <dbReference type="Proteomes" id="UP000016887"/>
    </source>
</evidence>
<evidence type="ECO:0000256" key="4">
    <source>
        <dbReference type="PIRSR" id="PIRSR617453-50"/>
    </source>
</evidence>
<dbReference type="InterPro" id="IPR002930">
    <property type="entry name" value="GCV_H"/>
</dbReference>
<dbReference type="NCBIfam" id="TIGR00527">
    <property type="entry name" value="gcvH"/>
    <property type="match status" value="1"/>
</dbReference>
<dbReference type="InterPro" id="IPR033753">
    <property type="entry name" value="GCV_H/Fam206"/>
</dbReference>
<dbReference type="PROSITE" id="PS50968">
    <property type="entry name" value="BIOTINYL_LIPOYL"/>
    <property type="match status" value="1"/>
</dbReference>
<protein>
    <recommendedName>
        <fullName evidence="3">Probable glycine cleavage system H protein</fullName>
    </recommendedName>
</protein>
<keyword evidence="7" id="KW-1185">Reference proteome</keyword>
<dbReference type="GO" id="GO:0005960">
    <property type="term" value="C:glycine cleavage complex"/>
    <property type="evidence" value="ECO:0007669"/>
    <property type="project" value="InterPro"/>
</dbReference>
<dbReference type="InterPro" id="IPR003016">
    <property type="entry name" value="2-oxoA_DH_lipoyl-BS"/>
</dbReference>
<dbReference type="PANTHER" id="PTHR11715">
    <property type="entry name" value="GLYCINE CLEAVAGE SYSTEM H PROTEIN"/>
    <property type="match status" value="1"/>
</dbReference>
<evidence type="ECO:0000256" key="1">
    <source>
        <dbReference type="ARBA" id="ARBA00009249"/>
    </source>
</evidence>
<feature type="modified residue" description="N6-lipoyllysine" evidence="3 4">
    <location>
        <position position="77"/>
    </location>
</feature>
<evidence type="ECO:0000256" key="3">
    <source>
        <dbReference type="HAMAP-Rule" id="MF_00272"/>
    </source>
</evidence>
<dbReference type="CDD" id="cd06848">
    <property type="entry name" value="GCS_H"/>
    <property type="match status" value="1"/>
</dbReference>
<name>U3T993_9CREN</name>
<comment type="similarity">
    <text evidence="1 3">Belongs to the GcvH family.</text>
</comment>
<dbReference type="GO" id="GO:0009249">
    <property type="term" value="P:protein lipoylation"/>
    <property type="evidence" value="ECO:0007669"/>
    <property type="project" value="TreeGrafter"/>
</dbReference>
<dbReference type="Gene3D" id="2.40.50.100">
    <property type="match status" value="1"/>
</dbReference>
<evidence type="ECO:0000256" key="2">
    <source>
        <dbReference type="ARBA" id="ARBA00022823"/>
    </source>
</evidence>
<accession>U3T993</accession>